<accession>T0QFE4</accession>
<dbReference type="Proteomes" id="UP000030762">
    <property type="component" value="Unassembled WGS sequence"/>
</dbReference>
<dbReference type="InterPro" id="IPR032567">
    <property type="entry name" value="RTL1-rel"/>
</dbReference>
<organism evidence="4 5">
    <name type="scientific">Saprolegnia diclina (strain VS20)</name>
    <dbReference type="NCBI Taxonomy" id="1156394"/>
    <lineage>
        <taxon>Eukaryota</taxon>
        <taxon>Sar</taxon>
        <taxon>Stramenopiles</taxon>
        <taxon>Oomycota</taxon>
        <taxon>Saprolegniomycetes</taxon>
        <taxon>Saprolegniales</taxon>
        <taxon>Saprolegniaceae</taxon>
        <taxon>Saprolegnia</taxon>
    </lineage>
</organism>
<evidence type="ECO:0000313" key="4">
    <source>
        <dbReference type="EMBL" id="EQC33426.1"/>
    </source>
</evidence>
<feature type="compositionally biased region" description="Basic and acidic residues" evidence="2">
    <location>
        <begin position="198"/>
        <end position="215"/>
    </location>
</feature>
<dbReference type="EMBL" id="JH767159">
    <property type="protein sequence ID" value="EQC33426.1"/>
    <property type="molecule type" value="Genomic_DNA"/>
</dbReference>
<dbReference type="InterPro" id="IPR021109">
    <property type="entry name" value="Peptidase_aspartic_dom_sf"/>
</dbReference>
<evidence type="ECO:0000259" key="3">
    <source>
        <dbReference type="PROSITE" id="PS50158"/>
    </source>
</evidence>
<dbReference type="AlphaFoldDB" id="T0QFE4"/>
<evidence type="ECO:0000313" key="5">
    <source>
        <dbReference type="Proteomes" id="UP000030762"/>
    </source>
</evidence>
<dbReference type="InterPro" id="IPR005162">
    <property type="entry name" value="Retrotrans_gag_dom"/>
</dbReference>
<gene>
    <name evidence="4" type="ORF">SDRG_08941</name>
</gene>
<dbReference type="InterPro" id="IPR001878">
    <property type="entry name" value="Znf_CCHC"/>
</dbReference>
<dbReference type="CDD" id="cd00303">
    <property type="entry name" value="retropepsin_like"/>
    <property type="match status" value="1"/>
</dbReference>
<protein>
    <recommendedName>
        <fullName evidence="3">CCHC-type domain-containing protein</fullName>
    </recommendedName>
</protein>
<feature type="domain" description="CCHC-type" evidence="3">
    <location>
        <begin position="268"/>
        <end position="283"/>
    </location>
</feature>
<dbReference type="GO" id="GO:0003676">
    <property type="term" value="F:nucleic acid binding"/>
    <property type="evidence" value="ECO:0007669"/>
    <property type="project" value="InterPro"/>
</dbReference>
<dbReference type="VEuPathDB" id="FungiDB:SDRG_08941"/>
<dbReference type="Pfam" id="PF03732">
    <property type="entry name" value="Retrotrans_gag"/>
    <property type="match status" value="1"/>
</dbReference>
<feature type="region of interest" description="Disordered" evidence="2">
    <location>
        <begin position="607"/>
        <end position="658"/>
    </location>
</feature>
<dbReference type="GeneID" id="19949668"/>
<dbReference type="SMART" id="SM00343">
    <property type="entry name" value="ZnF_C2HC"/>
    <property type="match status" value="1"/>
</dbReference>
<dbReference type="GO" id="GO:0008270">
    <property type="term" value="F:zinc ion binding"/>
    <property type="evidence" value="ECO:0007669"/>
    <property type="project" value="UniProtKB-KW"/>
</dbReference>
<feature type="region of interest" description="Disordered" evidence="2">
    <location>
        <begin position="275"/>
        <end position="296"/>
    </location>
</feature>
<dbReference type="PROSITE" id="PS50158">
    <property type="entry name" value="ZF_CCHC"/>
    <property type="match status" value="1"/>
</dbReference>
<evidence type="ECO:0000256" key="1">
    <source>
        <dbReference type="PROSITE-ProRule" id="PRU00047"/>
    </source>
</evidence>
<keyword evidence="1" id="KW-0479">Metal-binding</keyword>
<reference evidence="4 5" key="1">
    <citation type="submission" date="2012-04" db="EMBL/GenBank/DDBJ databases">
        <title>The Genome Sequence of Saprolegnia declina VS20.</title>
        <authorList>
            <consortium name="The Broad Institute Genome Sequencing Platform"/>
            <person name="Russ C."/>
            <person name="Nusbaum C."/>
            <person name="Tyler B."/>
            <person name="van West P."/>
            <person name="Dieguez-Uribeondo J."/>
            <person name="de Bruijn I."/>
            <person name="Tripathy S."/>
            <person name="Jiang R."/>
            <person name="Young S.K."/>
            <person name="Zeng Q."/>
            <person name="Gargeya S."/>
            <person name="Fitzgerald M."/>
            <person name="Haas B."/>
            <person name="Abouelleil A."/>
            <person name="Alvarado L."/>
            <person name="Arachchi H.M."/>
            <person name="Berlin A."/>
            <person name="Chapman S.B."/>
            <person name="Goldberg J."/>
            <person name="Griggs A."/>
            <person name="Gujja S."/>
            <person name="Hansen M."/>
            <person name="Howarth C."/>
            <person name="Imamovic A."/>
            <person name="Larimer J."/>
            <person name="McCowen C."/>
            <person name="Montmayeur A."/>
            <person name="Murphy C."/>
            <person name="Neiman D."/>
            <person name="Pearson M."/>
            <person name="Priest M."/>
            <person name="Roberts A."/>
            <person name="Saif S."/>
            <person name="Shea T."/>
            <person name="Sisk P."/>
            <person name="Sykes S."/>
            <person name="Wortman J."/>
            <person name="Nusbaum C."/>
            <person name="Birren B."/>
        </authorList>
    </citation>
    <scope>NUCLEOTIDE SEQUENCE [LARGE SCALE GENOMIC DNA]</scope>
    <source>
        <strain evidence="4 5">VS20</strain>
    </source>
</reference>
<evidence type="ECO:0000256" key="2">
    <source>
        <dbReference type="SAM" id="MobiDB-lite"/>
    </source>
</evidence>
<dbReference type="InterPro" id="IPR036875">
    <property type="entry name" value="Znf_CCHC_sf"/>
</dbReference>
<dbReference type="SUPFAM" id="SSF57756">
    <property type="entry name" value="Retrovirus zinc finger-like domains"/>
    <property type="match status" value="1"/>
</dbReference>
<dbReference type="Gene3D" id="4.10.60.10">
    <property type="entry name" value="Zinc finger, CCHC-type"/>
    <property type="match status" value="1"/>
</dbReference>
<keyword evidence="1" id="KW-0862">Zinc</keyword>
<feature type="region of interest" description="Disordered" evidence="2">
    <location>
        <begin position="198"/>
        <end position="259"/>
    </location>
</feature>
<feature type="compositionally biased region" description="Basic residues" evidence="2">
    <location>
        <begin position="637"/>
        <end position="646"/>
    </location>
</feature>
<keyword evidence="1" id="KW-0863">Zinc-finger</keyword>
<dbReference type="Pfam" id="PF08284">
    <property type="entry name" value="RVP_2"/>
    <property type="match status" value="1"/>
</dbReference>
<feature type="compositionally biased region" description="Basic and acidic residues" evidence="2">
    <location>
        <begin position="276"/>
        <end position="291"/>
    </location>
</feature>
<dbReference type="InParanoid" id="T0QFE4"/>
<dbReference type="SUPFAM" id="SSF50630">
    <property type="entry name" value="Acid proteases"/>
    <property type="match status" value="1"/>
</dbReference>
<dbReference type="Gene3D" id="2.40.70.10">
    <property type="entry name" value="Acid Proteases"/>
    <property type="match status" value="1"/>
</dbReference>
<keyword evidence="5" id="KW-1185">Reference proteome</keyword>
<dbReference type="OrthoDB" id="78826at2759"/>
<dbReference type="RefSeq" id="XP_008613066.1">
    <property type="nucleotide sequence ID" value="XM_008614844.1"/>
</dbReference>
<dbReference type="PANTHER" id="PTHR15503">
    <property type="entry name" value="LDOC1 RELATED"/>
    <property type="match status" value="1"/>
</dbReference>
<name>T0QFE4_SAPDV</name>
<sequence>MEVLSTMARVLEKISDKVTTKQRHRLNHVQPIAYSGAIKEDIMLHYQQLELRWSAENIDSSDPDNFKMCLAQLISTFTGPAAAWAHTQFTDGKNPFSTLHELLAAARLEFEPADIQERLRDDLNSLRQGNCAGGLNEYVQRFREIMARVINMSEMDKIMFFIRGLKSQTKKELIYREIGSLSAAMSLSHRFERAYFSDERHERNDRRDRSRERGDHRGRHDRRDRRDQDRQGQGQAAPRQGRREERRGPSQASGKVNFNDHAHKNKLCFNCHGSGHRADECPEPKRSDNQRPKHHRVRTNRIVVTEGSDDMSEVPVLSIRATPIHVRQGPTLPTSNSFDVLQVDENDEGEDDVEQVERSWLDELTVLSCWDMEDDASDVAKTDGYETLSDDDSETQSDVAEQELFDVLWAFEDLLDMDLVEVLCVNMRFDEDAAWKVVENLRFLQQGSDYLFFKPLPEAEPPKPLPEPEVEPLESLDAASTMTQVRVNTLAKSRDVADQELMILNGKINGRDARIFLDCGATSQLIRDTLGGMIVGTLPVSVEGFNSSVKKQVNKYAVDVEICNHSFPQLEMIAWDFADKDYDCILGQPWFFKYNPTIDWRTRTITALDPEPPGRRSTRTPKKGVSSRCWPPSSSIRRPKRYRKRSPTCSRSFPTSSRTSCRTACRRHARSIFR</sequence>
<proteinExistence type="predicted"/>